<organism evidence="2">
    <name type="scientific">human gut metagenome</name>
    <dbReference type="NCBI Taxonomy" id="408170"/>
    <lineage>
        <taxon>unclassified sequences</taxon>
        <taxon>metagenomes</taxon>
        <taxon>organismal metagenomes</taxon>
    </lineage>
</organism>
<comment type="caution">
    <text evidence="2">The sequence shown here is derived from an EMBL/GenBank/DDBJ whole genome shotgun (WGS) entry which is preliminary data.</text>
</comment>
<dbReference type="EMBL" id="AJWZ01004077">
    <property type="protein sequence ID" value="EKC66456.1"/>
    <property type="molecule type" value="Genomic_DNA"/>
</dbReference>
<feature type="transmembrane region" description="Helical" evidence="1">
    <location>
        <begin position="154"/>
        <end position="173"/>
    </location>
</feature>
<gene>
    <name evidence="2" type="ORF">OBE_05936</name>
</gene>
<keyword evidence="1" id="KW-1133">Transmembrane helix</keyword>
<accession>K1U4T2</accession>
<proteinExistence type="predicted"/>
<feature type="transmembrane region" description="Helical" evidence="1">
    <location>
        <begin position="80"/>
        <end position="108"/>
    </location>
</feature>
<dbReference type="AlphaFoldDB" id="K1U4T2"/>
<sequence>MIAALSLAIGTIIGELIDIDRHLNKFGDFLQKKLSRNTENSSFGEGFVNATLFTCVGAMAIVGAIEAGMQDSFSTYYAKALLDCFFVMIMTTTFGIGCFFSGIIVFVYEAVLTLGAGFLSSFLSDSMINEMSCVGSVLIIAIALNTMKVTKIKVANLLPSAFMPLLLCLFYSLTFY</sequence>
<dbReference type="InterPro" id="IPR007563">
    <property type="entry name" value="DUF554"/>
</dbReference>
<feature type="transmembrane region" description="Helical" evidence="1">
    <location>
        <begin position="47"/>
        <end position="68"/>
    </location>
</feature>
<dbReference type="PANTHER" id="PTHR36111">
    <property type="entry name" value="INNER MEMBRANE PROTEIN-RELATED"/>
    <property type="match status" value="1"/>
</dbReference>
<keyword evidence="1" id="KW-0812">Transmembrane</keyword>
<keyword evidence="1" id="KW-0472">Membrane</keyword>
<dbReference type="PANTHER" id="PTHR36111:SF2">
    <property type="entry name" value="INNER MEMBRANE PROTEIN"/>
    <property type="match status" value="1"/>
</dbReference>
<evidence type="ECO:0000256" key="1">
    <source>
        <dbReference type="SAM" id="Phobius"/>
    </source>
</evidence>
<feature type="non-terminal residue" evidence="2">
    <location>
        <position position="176"/>
    </location>
</feature>
<evidence type="ECO:0000313" key="2">
    <source>
        <dbReference type="EMBL" id="EKC66456.1"/>
    </source>
</evidence>
<reference evidence="2" key="1">
    <citation type="journal article" date="2013" name="Environ. Microbiol.">
        <title>Microbiota from the distal guts of lean and obese adolescents exhibit partial functional redundancy besides clear differences in community structure.</title>
        <authorList>
            <person name="Ferrer M."/>
            <person name="Ruiz A."/>
            <person name="Lanza F."/>
            <person name="Haange S.B."/>
            <person name="Oberbach A."/>
            <person name="Till H."/>
            <person name="Bargiela R."/>
            <person name="Campoy C."/>
            <person name="Segura M.T."/>
            <person name="Richter M."/>
            <person name="von Bergen M."/>
            <person name="Seifert J."/>
            <person name="Suarez A."/>
        </authorList>
    </citation>
    <scope>NUCLEOTIDE SEQUENCE</scope>
</reference>
<name>K1U4T2_9ZZZZ</name>
<dbReference type="Pfam" id="PF04474">
    <property type="entry name" value="DUF554"/>
    <property type="match status" value="1"/>
</dbReference>
<feature type="transmembrane region" description="Helical" evidence="1">
    <location>
        <begin position="128"/>
        <end position="147"/>
    </location>
</feature>
<protein>
    <submittedName>
        <fullName evidence="2">Membrane protein containing DUF554</fullName>
    </submittedName>
</protein>